<proteinExistence type="predicted"/>
<sequence>MFNVGEGSDTNETISLHPIRLFQLFQAIHLSIVDINDQSRFKHLLLRMIVFNAMPFTFVENEDTIAVFEFLVPEIKLPKCKVIDDKVLMKNDETPEQELIITDLDYQVSSDNEDNVEEETTTRSYRENQFENKDDKILLSKKHPADDETAKWPLDSLFVSSLEMPVYFNSELANF</sequence>
<keyword evidence="2" id="KW-1185">Reference proteome</keyword>
<evidence type="ECO:0000313" key="1">
    <source>
        <dbReference type="EMBL" id="CAG8528174.1"/>
    </source>
</evidence>
<name>A0ACA9LGJ1_9GLOM</name>
<comment type="caution">
    <text evidence="1">The sequence shown here is derived from an EMBL/GenBank/DDBJ whole genome shotgun (WGS) entry which is preliminary data.</text>
</comment>
<organism evidence="1 2">
    <name type="scientific">Scutellospora calospora</name>
    <dbReference type="NCBI Taxonomy" id="85575"/>
    <lineage>
        <taxon>Eukaryota</taxon>
        <taxon>Fungi</taxon>
        <taxon>Fungi incertae sedis</taxon>
        <taxon>Mucoromycota</taxon>
        <taxon>Glomeromycotina</taxon>
        <taxon>Glomeromycetes</taxon>
        <taxon>Diversisporales</taxon>
        <taxon>Gigasporaceae</taxon>
        <taxon>Scutellospora</taxon>
    </lineage>
</organism>
<dbReference type="EMBL" id="CAJVPM010005803">
    <property type="protein sequence ID" value="CAG8528174.1"/>
    <property type="molecule type" value="Genomic_DNA"/>
</dbReference>
<gene>
    <name evidence="1" type="ORF">SCALOS_LOCUS4344</name>
</gene>
<protein>
    <submittedName>
        <fullName evidence="1">5917_t:CDS:1</fullName>
    </submittedName>
</protein>
<dbReference type="Proteomes" id="UP000789860">
    <property type="component" value="Unassembled WGS sequence"/>
</dbReference>
<accession>A0ACA9LGJ1</accession>
<reference evidence="1" key="1">
    <citation type="submission" date="2021-06" db="EMBL/GenBank/DDBJ databases">
        <authorList>
            <person name="Kallberg Y."/>
            <person name="Tangrot J."/>
            <person name="Rosling A."/>
        </authorList>
    </citation>
    <scope>NUCLEOTIDE SEQUENCE</scope>
    <source>
        <strain evidence="1">AU212A</strain>
    </source>
</reference>
<evidence type="ECO:0000313" key="2">
    <source>
        <dbReference type="Proteomes" id="UP000789860"/>
    </source>
</evidence>